<dbReference type="InterPro" id="IPR013222">
    <property type="entry name" value="Glyco_hyd_98_carb-bd"/>
</dbReference>
<name>A0A919FS52_9ACTN</name>
<keyword evidence="6 8" id="KW-1015">Disulfide bond</keyword>
<dbReference type="SUPFAM" id="SSF51445">
    <property type="entry name" value="(Trans)glycosidases"/>
    <property type="match status" value="1"/>
</dbReference>
<dbReference type="InterPro" id="IPR000111">
    <property type="entry name" value="Glyco_hydro_27/36_CS"/>
</dbReference>
<protein>
    <recommendedName>
        <fullName evidence="3 8">Alpha-galactosidase</fullName>
        <ecNumber evidence="3 8">3.2.1.22</ecNumber>
    </recommendedName>
    <alternativeName>
        <fullName evidence="8">Melibiase</fullName>
    </alternativeName>
</protein>
<keyword evidence="7 8" id="KW-0326">Glycosidase</keyword>
<dbReference type="InterPro" id="IPR017853">
    <property type="entry name" value="GH"/>
</dbReference>
<dbReference type="FunFam" id="3.20.20.70:FF:000202">
    <property type="entry name" value="Alpha-galactosidase"/>
    <property type="match status" value="1"/>
</dbReference>
<accession>A0A919FS52</accession>
<dbReference type="InterPro" id="IPR038637">
    <property type="entry name" value="NPCBM_sf"/>
</dbReference>
<dbReference type="Gene3D" id="2.60.40.1180">
    <property type="entry name" value="Golgi alpha-mannosidase II"/>
    <property type="match status" value="1"/>
</dbReference>
<dbReference type="InterPro" id="IPR013785">
    <property type="entry name" value="Aldolase_TIM"/>
</dbReference>
<dbReference type="EMBL" id="BNBO01000016">
    <property type="protein sequence ID" value="GHH71587.1"/>
    <property type="molecule type" value="Genomic_DNA"/>
</dbReference>
<evidence type="ECO:0000256" key="5">
    <source>
        <dbReference type="ARBA" id="ARBA00022801"/>
    </source>
</evidence>
<evidence type="ECO:0000256" key="8">
    <source>
        <dbReference type="RuleBase" id="RU361168"/>
    </source>
</evidence>
<dbReference type="Gene3D" id="2.60.40.10">
    <property type="entry name" value="Immunoglobulins"/>
    <property type="match status" value="1"/>
</dbReference>
<reference evidence="11" key="1">
    <citation type="journal article" date="2014" name="Int. J. Syst. Evol. Microbiol.">
        <title>Complete genome sequence of Corynebacterium casei LMG S-19264T (=DSM 44701T), isolated from a smear-ripened cheese.</title>
        <authorList>
            <consortium name="US DOE Joint Genome Institute (JGI-PGF)"/>
            <person name="Walter F."/>
            <person name="Albersmeier A."/>
            <person name="Kalinowski J."/>
            <person name="Ruckert C."/>
        </authorList>
    </citation>
    <scope>NUCLEOTIDE SEQUENCE</scope>
    <source>
        <strain evidence="11">JCM 4646</strain>
    </source>
</reference>
<evidence type="ECO:0000256" key="6">
    <source>
        <dbReference type="ARBA" id="ARBA00023157"/>
    </source>
</evidence>
<comment type="caution">
    <text evidence="11">The sequence shown here is derived from an EMBL/GenBank/DDBJ whole genome shotgun (WGS) entry which is preliminary data.</text>
</comment>
<dbReference type="SUPFAM" id="SSF51011">
    <property type="entry name" value="Glycosyl hydrolase domain"/>
    <property type="match status" value="1"/>
</dbReference>
<sequence length="705" mass="73626">MRLFRADRFRAADSAPAPHPLPAGRPAAARRRGTAVLTSGAMVLAALSAVGTLQVVQSQSASAAVPVGYAKTPPMGFNDWNSFGCDVDEQLVKQTADLFVDKGLKAAGYTYVNIDDCWMTKTRDAQGHLVPDPVKFPDGIKGTADYVHGLGLKLGIYESAGTETCQHFPGSLGHEQTDANDFAAWGVDFLKYDNCGTTKENSSTQAQHMARYQAMADALGKSGRKIVYSLCQWGVQNPWTWGSSMASLWRTTGDIYDGWASVKKIIAANASLAQYARPGAWNDPDMLEVGNGGMTDTEYRTHFAMWAVMAAPLLIGTDLRTATPETMAILTNADLIAVDQDSLGVQGQIVASANGTMVLSKPLANGDRAVALYNPTDAPAGISIRSGQLGLPASAAYRVKDLWSKGTFETAGTISADVPAHGTAVYRVKAIGDFSTVQPLVLVSAQAPANPVGTDLAVAPGRSATFTSTVTNYGKATLSDVRVTGAPSGGWSVSSSNAWSRATLASEKTLTTTWNVTAPAGAAPGSYLIPLVVTYAWGDGHTVTVARREIGVQVLPAPPTGTVGLSAVTWVSATNGWGPVEKDRSNGGKGAGDGKPLSIRGTTYPKGLGTNATSDILYYLGGACSSFTSTVGVDDEMAGHPGDVIFQVFGDDTKVADSGAVTGASAPVAVTANLTGLTWLRLHVDPHGSALYDHADWAAPALTCR</sequence>
<evidence type="ECO:0000313" key="12">
    <source>
        <dbReference type="Proteomes" id="UP000617734"/>
    </source>
</evidence>
<comment type="similarity">
    <text evidence="2 8">Belongs to the glycosyl hydrolase 27 family.</text>
</comment>
<gene>
    <name evidence="11" type="ORF">GCM10018781_32980</name>
</gene>
<dbReference type="InterPro" id="IPR018905">
    <property type="entry name" value="A-galactase_NEW3"/>
</dbReference>
<dbReference type="PANTHER" id="PTHR11452">
    <property type="entry name" value="ALPHA-GALACTOSIDASE/ALPHA-N-ACETYLGALACTOSAMINIDASE"/>
    <property type="match status" value="1"/>
</dbReference>
<dbReference type="EC" id="3.2.1.22" evidence="3 8"/>
<dbReference type="Gene3D" id="2.60.120.1060">
    <property type="entry name" value="NPCBM/NEW2 domain"/>
    <property type="match status" value="1"/>
</dbReference>
<evidence type="ECO:0000256" key="7">
    <source>
        <dbReference type="ARBA" id="ARBA00023295"/>
    </source>
</evidence>
<reference evidence="11" key="2">
    <citation type="submission" date="2020-09" db="EMBL/GenBank/DDBJ databases">
        <authorList>
            <person name="Sun Q."/>
            <person name="Ohkuma M."/>
        </authorList>
    </citation>
    <scope>NUCLEOTIDE SEQUENCE</scope>
    <source>
        <strain evidence="11">JCM 4646</strain>
    </source>
</reference>
<dbReference type="GO" id="GO:0016052">
    <property type="term" value="P:carbohydrate catabolic process"/>
    <property type="evidence" value="ECO:0007669"/>
    <property type="project" value="UniProtKB-ARBA"/>
</dbReference>
<dbReference type="CDD" id="cd14792">
    <property type="entry name" value="GH27"/>
    <property type="match status" value="1"/>
</dbReference>
<dbReference type="Proteomes" id="UP000617734">
    <property type="component" value="Unassembled WGS sequence"/>
</dbReference>
<dbReference type="Pfam" id="PF16499">
    <property type="entry name" value="Melibiase_2"/>
    <property type="match status" value="1"/>
</dbReference>
<keyword evidence="4" id="KW-0732">Signal</keyword>
<dbReference type="InterPro" id="IPR013783">
    <property type="entry name" value="Ig-like_fold"/>
</dbReference>
<dbReference type="GO" id="GO:0004557">
    <property type="term" value="F:alpha-galactosidase activity"/>
    <property type="evidence" value="ECO:0007669"/>
    <property type="project" value="UniProtKB-EC"/>
</dbReference>
<comment type="catalytic activity">
    <reaction evidence="1 8">
        <text>Hydrolysis of terminal, non-reducing alpha-D-galactose residues in alpha-D-galactosides, including galactose oligosaccharides, galactomannans and galactolipids.</text>
        <dbReference type="EC" id="3.2.1.22"/>
    </reaction>
</comment>
<dbReference type="PANTHER" id="PTHR11452:SF75">
    <property type="entry name" value="ALPHA-GALACTOSIDASE MEL1"/>
    <property type="match status" value="1"/>
</dbReference>
<evidence type="ECO:0000313" key="11">
    <source>
        <dbReference type="EMBL" id="GHH71587.1"/>
    </source>
</evidence>
<evidence type="ECO:0000256" key="4">
    <source>
        <dbReference type="ARBA" id="ARBA00022729"/>
    </source>
</evidence>
<dbReference type="SUPFAM" id="SSF49785">
    <property type="entry name" value="Galactose-binding domain-like"/>
    <property type="match status" value="1"/>
</dbReference>
<organism evidence="11 12">
    <name type="scientific">Kitasatospora indigofera</name>
    <dbReference type="NCBI Taxonomy" id="67307"/>
    <lineage>
        <taxon>Bacteria</taxon>
        <taxon>Bacillati</taxon>
        <taxon>Actinomycetota</taxon>
        <taxon>Actinomycetes</taxon>
        <taxon>Kitasatosporales</taxon>
        <taxon>Streptomycetaceae</taxon>
        <taxon>Kitasatospora</taxon>
    </lineage>
</organism>
<dbReference type="InterPro" id="IPR002241">
    <property type="entry name" value="Glyco_hydro_27"/>
</dbReference>
<evidence type="ECO:0000259" key="10">
    <source>
        <dbReference type="SMART" id="SM00776"/>
    </source>
</evidence>
<dbReference type="Pfam" id="PF08305">
    <property type="entry name" value="NPCBM"/>
    <property type="match status" value="1"/>
</dbReference>
<dbReference type="InterPro" id="IPR013780">
    <property type="entry name" value="Glyco_hydro_b"/>
</dbReference>
<evidence type="ECO:0000256" key="1">
    <source>
        <dbReference type="ARBA" id="ARBA00001255"/>
    </source>
</evidence>
<keyword evidence="12" id="KW-1185">Reference proteome</keyword>
<dbReference type="SMART" id="SM00776">
    <property type="entry name" value="NPCBM"/>
    <property type="match status" value="1"/>
</dbReference>
<evidence type="ECO:0000256" key="2">
    <source>
        <dbReference type="ARBA" id="ARBA00009743"/>
    </source>
</evidence>
<dbReference type="PROSITE" id="PS00512">
    <property type="entry name" value="ALPHA_GALACTOSIDASE"/>
    <property type="match status" value="1"/>
</dbReference>
<dbReference type="AlphaFoldDB" id="A0A919FS52"/>
<evidence type="ECO:0000256" key="3">
    <source>
        <dbReference type="ARBA" id="ARBA00012755"/>
    </source>
</evidence>
<dbReference type="PRINTS" id="PR00740">
    <property type="entry name" value="GLHYDRLASE27"/>
</dbReference>
<evidence type="ECO:0000256" key="9">
    <source>
        <dbReference type="SAM" id="MobiDB-lite"/>
    </source>
</evidence>
<feature type="domain" description="Glycosyl hydrolase family 98 putative carbohydrate-binding module" evidence="10">
    <location>
        <begin position="559"/>
        <end position="704"/>
    </location>
</feature>
<dbReference type="Gene3D" id="3.20.20.70">
    <property type="entry name" value="Aldolase class I"/>
    <property type="match status" value="1"/>
</dbReference>
<dbReference type="Pfam" id="PF10633">
    <property type="entry name" value="NPCBM_assoc"/>
    <property type="match status" value="1"/>
</dbReference>
<dbReference type="InterPro" id="IPR008979">
    <property type="entry name" value="Galactose-bd-like_sf"/>
</dbReference>
<keyword evidence="5 8" id="KW-0378">Hydrolase</keyword>
<feature type="region of interest" description="Disordered" evidence="9">
    <location>
        <begin position="578"/>
        <end position="598"/>
    </location>
</feature>
<dbReference type="InterPro" id="IPR041233">
    <property type="entry name" value="Melibiase_C"/>
</dbReference>
<proteinExistence type="inferred from homology"/>
<dbReference type="Pfam" id="PF17801">
    <property type="entry name" value="Melibiase_C"/>
    <property type="match status" value="1"/>
</dbReference>